<dbReference type="EMBL" id="BQKY01000001">
    <property type="protein sequence ID" value="GJN87506.1"/>
    <property type="molecule type" value="Genomic_DNA"/>
</dbReference>
<dbReference type="SUPFAM" id="SSF47923">
    <property type="entry name" value="Ypt/Rab-GAP domain of gyp1p"/>
    <property type="match status" value="2"/>
</dbReference>
<dbReference type="PROSITE" id="PS50086">
    <property type="entry name" value="TBC_RABGAP"/>
    <property type="match status" value="1"/>
</dbReference>
<evidence type="ECO:0000313" key="3">
    <source>
        <dbReference type="EMBL" id="GJN87506.1"/>
    </source>
</evidence>
<feature type="compositionally biased region" description="Basic and acidic residues" evidence="1">
    <location>
        <begin position="1"/>
        <end position="22"/>
    </location>
</feature>
<organism evidence="3 4">
    <name type="scientific">Rhodotorula paludigena</name>
    <dbReference type="NCBI Taxonomy" id="86838"/>
    <lineage>
        <taxon>Eukaryota</taxon>
        <taxon>Fungi</taxon>
        <taxon>Dikarya</taxon>
        <taxon>Basidiomycota</taxon>
        <taxon>Pucciniomycotina</taxon>
        <taxon>Microbotryomycetes</taxon>
        <taxon>Sporidiobolales</taxon>
        <taxon>Sporidiobolaceae</taxon>
        <taxon>Rhodotorula</taxon>
    </lineage>
</organism>
<dbReference type="Pfam" id="PF00566">
    <property type="entry name" value="RabGAP-TBC"/>
    <property type="match status" value="1"/>
</dbReference>
<dbReference type="InterPro" id="IPR035969">
    <property type="entry name" value="Rab-GAP_TBC_sf"/>
</dbReference>
<feature type="compositionally biased region" description="Low complexity" evidence="1">
    <location>
        <begin position="166"/>
        <end position="194"/>
    </location>
</feature>
<dbReference type="InterPro" id="IPR050302">
    <property type="entry name" value="Rab_GAP_TBC_domain"/>
</dbReference>
<comment type="caution">
    <text evidence="3">The sequence shown here is derived from an EMBL/GenBank/DDBJ whole genome shotgun (WGS) entry which is preliminary data.</text>
</comment>
<feature type="compositionally biased region" description="Pro residues" evidence="1">
    <location>
        <begin position="124"/>
        <end position="136"/>
    </location>
</feature>
<dbReference type="GO" id="GO:0005096">
    <property type="term" value="F:GTPase activator activity"/>
    <property type="evidence" value="ECO:0007669"/>
    <property type="project" value="TreeGrafter"/>
</dbReference>
<feature type="compositionally biased region" description="Low complexity" evidence="1">
    <location>
        <begin position="109"/>
        <end position="123"/>
    </location>
</feature>
<dbReference type="Proteomes" id="UP001342314">
    <property type="component" value="Unassembled WGS sequence"/>
</dbReference>
<name>A0AAV5GD35_9BASI</name>
<dbReference type="GO" id="GO:0031267">
    <property type="term" value="F:small GTPase binding"/>
    <property type="evidence" value="ECO:0007669"/>
    <property type="project" value="TreeGrafter"/>
</dbReference>
<dbReference type="Gene3D" id="1.10.472.80">
    <property type="entry name" value="Ypt/Rab-GAP domain of gyp1p, domain 3"/>
    <property type="match status" value="1"/>
</dbReference>
<feature type="domain" description="Rab-GAP TBC" evidence="2">
    <location>
        <begin position="324"/>
        <end position="520"/>
    </location>
</feature>
<protein>
    <recommendedName>
        <fullName evidence="2">Rab-GAP TBC domain-containing protein</fullName>
    </recommendedName>
</protein>
<evidence type="ECO:0000313" key="4">
    <source>
        <dbReference type="Proteomes" id="UP001342314"/>
    </source>
</evidence>
<feature type="compositionally biased region" description="Low complexity" evidence="1">
    <location>
        <begin position="67"/>
        <end position="85"/>
    </location>
</feature>
<dbReference type="Gene3D" id="1.10.10.750">
    <property type="entry name" value="Ypt/Rab-GAP domain of gyp1p, domain 1"/>
    <property type="match status" value="1"/>
</dbReference>
<evidence type="ECO:0000259" key="2">
    <source>
        <dbReference type="PROSITE" id="PS50086"/>
    </source>
</evidence>
<dbReference type="SMART" id="SM00164">
    <property type="entry name" value="TBC"/>
    <property type="match status" value="1"/>
</dbReference>
<evidence type="ECO:0000256" key="1">
    <source>
        <dbReference type="SAM" id="MobiDB-lite"/>
    </source>
</evidence>
<proteinExistence type="predicted"/>
<reference evidence="3 4" key="1">
    <citation type="submission" date="2021-12" db="EMBL/GenBank/DDBJ databases">
        <title>High titer production of polyol ester of fatty acids by Rhodotorula paludigena BS15 towards product separation-free biomass refinery.</title>
        <authorList>
            <person name="Mano J."/>
            <person name="Ono H."/>
            <person name="Tanaka T."/>
            <person name="Naito K."/>
            <person name="Sushida H."/>
            <person name="Ike M."/>
            <person name="Tokuyasu K."/>
            <person name="Kitaoka M."/>
        </authorList>
    </citation>
    <scope>NUCLEOTIDE SEQUENCE [LARGE SCALE GENOMIC DNA]</scope>
    <source>
        <strain evidence="3 4">BS15</strain>
    </source>
</reference>
<accession>A0AAV5GD35</accession>
<dbReference type="PANTHER" id="PTHR47219">
    <property type="entry name" value="RAB GTPASE-ACTIVATING PROTEIN 1-LIKE"/>
    <property type="match status" value="1"/>
</dbReference>
<dbReference type="Gene3D" id="1.10.8.270">
    <property type="entry name" value="putative rabgap domain of human tbc1 domain family member 14 like domains"/>
    <property type="match status" value="1"/>
</dbReference>
<sequence>MDADDALEHGLHDVALDDEPRVHSLTAPPDHDPASGLDTPAEDAQGPADGAEHGYSAAEGAEELPEGETGAQDASARSADAAQSDLTALSDEQDDNGGFDAVSLDDSHAPAASASTARSSSSPSPSPAPTSSPPLSPSLASTAATTIADAPSSVEVGAQPHDEVAEPATAGASAAPPAAAAAATAPEPSPSSGADEGTPKKQMSTRMPTVMQKVVSMTRQRNLPPKSREEEVRRLAFSTWSEGGADEETYFQEKHLQQLAAMHAASREAEKRRRSEAEHRAHLRAASLASAFPAWESAILPNWRAVLHDTAQGRHLRRLWWDGTMPVRWRGRLWSMCIGNVLAVSKGAFAKALERVQKLRSEGDAAMLEATRRAKEDAERTLPALKLFQEGRVMHDDLMELLLAWSVHEKMAPRYPEGLSFPAALLLLNMSPAEAFICLVNLVQKSFLRSFYSDDPEEIEAYYRVFDTLLADAMPKIYANFSSQVVRPSLYLFPWLTTLFVAFLPLDLSTRIFDVFLLEGDSFAFRVALALLEILEPRLFNPNLDELAAVFAAQDRGAVGVVRRVKGLLTADGAVEERDGGVRVEKEDVYDAMGVTEERVFALLDRMEWKEETWARLVERELPEVV</sequence>
<dbReference type="PANTHER" id="PTHR47219:SF15">
    <property type="entry name" value="TBC1 DOMAIN FAMILY MEMBER 12 ISOFORM X1"/>
    <property type="match status" value="1"/>
</dbReference>
<keyword evidence="4" id="KW-1185">Reference proteome</keyword>
<dbReference type="AlphaFoldDB" id="A0AAV5GD35"/>
<gene>
    <name evidence="3" type="ORF">Rhopal_000455-T1</name>
</gene>
<dbReference type="InterPro" id="IPR000195">
    <property type="entry name" value="Rab-GAP-TBC_dom"/>
</dbReference>
<feature type="region of interest" description="Disordered" evidence="1">
    <location>
        <begin position="1"/>
        <end position="206"/>
    </location>
</feature>
<feature type="compositionally biased region" description="Low complexity" evidence="1">
    <location>
        <begin position="137"/>
        <end position="153"/>
    </location>
</feature>